<keyword evidence="3" id="KW-1185">Reference proteome</keyword>
<accession>A0ABR8DRE2</accession>
<dbReference type="RefSeq" id="WP_190942442.1">
    <property type="nucleotide sequence ID" value="NZ_JACJSI010000041.1"/>
</dbReference>
<dbReference type="InterPro" id="IPR009799">
    <property type="entry name" value="EthD_dom"/>
</dbReference>
<evidence type="ECO:0000259" key="1">
    <source>
        <dbReference type="Pfam" id="PF07110"/>
    </source>
</evidence>
<dbReference type="Gene3D" id="3.30.70.100">
    <property type="match status" value="2"/>
</dbReference>
<sequence>MTKVNYSANDKDVTTLYILLKKREEIDWQTFYSYWKNVHGPVSARLPGQYQYWQYHLSNNRGNIWPSIDGVEYKISEQEQLDGIAELTFVSQENFQTWINTAAILDSDQQNFVSKAVMYLTTHGNSKTYVNNIENSSPIGKINAIKFHVMLKKANDITVDEFRKYLVNDTFAESFWKSDLVLKFKLHLLEEHDNSLPPAPGVSHHEPLEKQYQAAFEIAFKNSMDMESFLNSEAYTSIVKDYRKYIKQSATFLEQGTYTFVNNGELTLAGQRTSTVAELITNLGATNQTQDKILNLMLGNQRAISTIL</sequence>
<dbReference type="Pfam" id="PF07110">
    <property type="entry name" value="EthD"/>
    <property type="match status" value="1"/>
</dbReference>
<evidence type="ECO:0000313" key="2">
    <source>
        <dbReference type="EMBL" id="MBD2531769.1"/>
    </source>
</evidence>
<gene>
    <name evidence="2" type="ORF">H6G97_20075</name>
</gene>
<evidence type="ECO:0000313" key="3">
    <source>
        <dbReference type="Proteomes" id="UP000623440"/>
    </source>
</evidence>
<dbReference type="EMBL" id="JACJSI010000041">
    <property type="protein sequence ID" value="MBD2531769.1"/>
    <property type="molecule type" value="Genomic_DNA"/>
</dbReference>
<dbReference type="Proteomes" id="UP000623440">
    <property type="component" value="Unassembled WGS sequence"/>
</dbReference>
<comment type="caution">
    <text evidence="2">The sequence shown here is derived from an EMBL/GenBank/DDBJ whole genome shotgun (WGS) entry which is preliminary data.</text>
</comment>
<organism evidence="2 3">
    <name type="scientific">Nostoc flagelliforme FACHB-838</name>
    <dbReference type="NCBI Taxonomy" id="2692904"/>
    <lineage>
        <taxon>Bacteria</taxon>
        <taxon>Bacillati</taxon>
        <taxon>Cyanobacteriota</taxon>
        <taxon>Cyanophyceae</taxon>
        <taxon>Nostocales</taxon>
        <taxon>Nostocaceae</taxon>
        <taxon>Nostoc</taxon>
    </lineage>
</organism>
<name>A0ABR8DRE2_9NOSO</name>
<protein>
    <submittedName>
        <fullName evidence="2">EthD domain-containing protein</fullName>
    </submittedName>
</protein>
<feature type="domain" description="EthD" evidence="1">
    <location>
        <begin position="23"/>
        <end position="115"/>
    </location>
</feature>
<dbReference type="SUPFAM" id="SSF54909">
    <property type="entry name" value="Dimeric alpha+beta barrel"/>
    <property type="match status" value="2"/>
</dbReference>
<proteinExistence type="predicted"/>
<reference evidence="2 3" key="1">
    <citation type="journal article" date="2020" name="ISME J.">
        <title>Comparative genomics reveals insights into cyanobacterial evolution and habitat adaptation.</title>
        <authorList>
            <person name="Chen M.Y."/>
            <person name="Teng W.K."/>
            <person name="Zhao L."/>
            <person name="Hu C.X."/>
            <person name="Zhou Y.K."/>
            <person name="Han B.P."/>
            <person name="Song L.R."/>
            <person name="Shu W.S."/>
        </authorList>
    </citation>
    <scope>NUCLEOTIDE SEQUENCE [LARGE SCALE GENOMIC DNA]</scope>
    <source>
        <strain evidence="2 3">FACHB-838</strain>
    </source>
</reference>
<dbReference type="InterPro" id="IPR011008">
    <property type="entry name" value="Dimeric_a/b-barrel"/>
</dbReference>